<comment type="caution">
    <text evidence="3">The sequence shown here is derived from an EMBL/GenBank/DDBJ whole genome shotgun (WGS) entry which is preliminary data.</text>
</comment>
<name>A0A1C3E5H9_9PLAN</name>
<protein>
    <recommendedName>
        <fullName evidence="2">UVR domain-containing protein</fullName>
    </recommendedName>
</protein>
<evidence type="ECO:0000256" key="1">
    <source>
        <dbReference type="SAM" id="MobiDB-lite"/>
    </source>
</evidence>
<proteinExistence type="predicted"/>
<dbReference type="GO" id="GO:1990169">
    <property type="term" value="P:stress response to copper ion"/>
    <property type="evidence" value="ECO:0007669"/>
    <property type="project" value="TreeGrafter"/>
</dbReference>
<feature type="region of interest" description="Disordered" evidence="1">
    <location>
        <begin position="40"/>
        <end position="71"/>
    </location>
</feature>
<dbReference type="Pfam" id="PF02151">
    <property type="entry name" value="UVR"/>
    <property type="match status" value="1"/>
</dbReference>
<dbReference type="OrthoDB" id="9788704at2"/>
<evidence type="ECO:0000313" key="4">
    <source>
        <dbReference type="Proteomes" id="UP000094828"/>
    </source>
</evidence>
<evidence type="ECO:0000259" key="2">
    <source>
        <dbReference type="PROSITE" id="PS50151"/>
    </source>
</evidence>
<dbReference type="PIRSF" id="PIRSF015034">
    <property type="entry name" value="YacH"/>
    <property type="match status" value="1"/>
</dbReference>
<dbReference type="Proteomes" id="UP000094828">
    <property type="component" value="Unassembled WGS sequence"/>
</dbReference>
<keyword evidence="4" id="KW-1185">Reference proteome</keyword>
<dbReference type="AlphaFoldDB" id="A0A1C3E5H9"/>
<dbReference type="GO" id="GO:0046870">
    <property type="term" value="F:cadmium ion binding"/>
    <property type="evidence" value="ECO:0007669"/>
    <property type="project" value="TreeGrafter"/>
</dbReference>
<dbReference type="GO" id="GO:0005507">
    <property type="term" value="F:copper ion binding"/>
    <property type="evidence" value="ECO:0007669"/>
    <property type="project" value="TreeGrafter"/>
</dbReference>
<evidence type="ECO:0000313" key="3">
    <source>
        <dbReference type="EMBL" id="ODA28409.1"/>
    </source>
</evidence>
<dbReference type="InterPro" id="IPR001943">
    <property type="entry name" value="UVR_dom"/>
</dbReference>
<dbReference type="PANTHER" id="PTHR38430:SF1">
    <property type="entry name" value="PROTEIN-ARGININE KINASE ACTIVATOR PROTEIN"/>
    <property type="match status" value="1"/>
</dbReference>
<dbReference type="GO" id="GO:0050897">
    <property type="term" value="F:cobalt ion binding"/>
    <property type="evidence" value="ECO:0007669"/>
    <property type="project" value="TreeGrafter"/>
</dbReference>
<organism evidence="3 4">
    <name type="scientific">Planctopirus hydrillae</name>
    <dbReference type="NCBI Taxonomy" id="1841610"/>
    <lineage>
        <taxon>Bacteria</taxon>
        <taxon>Pseudomonadati</taxon>
        <taxon>Planctomycetota</taxon>
        <taxon>Planctomycetia</taxon>
        <taxon>Planctomycetales</taxon>
        <taxon>Planctomycetaceae</taxon>
        <taxon>Planctopirus</taxon>
    </lineage>
</organism>
<dbReference type="GO" id="GO:1990170">
    <property type="term" value="P:stress response to cadmium ion"/>
    <property type="evidence" value="ECO:0007669"/>
    <property type="project" value="TreeGrafter"/>
</dbReference>
<accession>A0A1C3E5H9</accession>
<dbReference type="EMBL" id="LYDR01000152">
    <property type="protein sequence ID" value="ODA28409.1"/>
    <property type="molecule type" value="Genomic_DNA"/>
</dbReference>
<dbReference type="GO" id="GO:0008270">
    <property type="term" value="F:zinc ion binding"/>
    <property type="evidence" value="ECO:0007669"/>
    <property type="project" value="TreeGrafter"/>
</dbReference>
<reference evidence="3 4" key="1">
    <citation type="submission" date="2016-05" db="EMBL/GenBank/DDBJ databases">
        <title>Genomic and physiological characterization of Planctopirus sp. isolated from fresh water lake.</title>
        <authorList>
            <person name="Subhash Y."/>
            <person name="Ramana C."/>
        </authorList>
    </citation>
    <scope>NUCLEOTIDE SEQUENCE [LARGE SCALE GENOMIC DNA]</scope>
    <source>
        <strain evidence="3 4">JC280</strain>
    </source>
</reference>
<dbReference type="PROSITE" id="PS50151">
    <property type="entry name" value="UVR"/>
    <property type="match status" value="1"/>
</dbReference>
<dbReference type="Gene3D" id="4.10.860.10">
    <property type="entry name" value="UVR domain"/>
    <property type="match status" value="1"/>
</dbReference>
<sequence>MKKCEHCSKPAVLHITELQDGSVEAHHLCESCAKEYLTQSSEPESVEVESSLSIDESDDSETAEAAPQEQPPCPNCGITFKEFRSLGRLGCAHDYSHFREELTRLIENIHSEVQHVGKVPKRQPDASRQQFDLIRLKLQLKEAIDEENYEKAAGLRDQIRQVELELRSSSPAT</sequence>
<dbReference type="PANTHER" id="PTHR38430">
    <property type="entry name" value="PROTEIN-ARGININE KINASE ACTIVATOR PROTEIN"/>
    <property type="match status" value="1"/>
</dbReference>
<feature type="domain" description="UVR" evidence="2">
    <location>
        <begin position="130"/>
        <end position="165"/>
    </location>
</feature>
<feature type="compositionally biased region" description="Low complexity" evidence="1">
    <location>
        <begin position="40"/>
        <end position="54"/>
    </location>
</feature>
<dbReference type="STRING" id="1841610.A6X21_11780"/>
<dbReference type="InterPro" id="IPR025542">
    <property type="entry name" value="YacH"/>
</dbReference>
<gene>
    <name evidence="3" type="ORF">A6X21_11780</name>
</gene>